<dbReference type="InterPro" id="IPR007396">
    <property type="entry name" value="TR_PAI2-type"/>
</dbReference>
<dbReference type="PIRSF" id="PIRSF010372">
    <property type="entry name" value="PaiB"/>
    <property type="match status" value="1"/>
</dbReference>
<dbReference type="Proteomes" id="UP000722989">
    <property type="component" value="Unassembled WGS sequence"/>
</dbReference>
<evidence type="ECO:0000313" key="2">
    <source>
        <dbReference type="Proteomes" id="UP000722989"/>
    </source>
</evidence>
<gene>
    <name evidence="1" type="ORF">HC031_03595</name>
</gene>
<organism evidence="1 2">
    <name type="scientific">Planosporangium thailandense</name>
    <dbReference type="NCBI Taxonomy" id="765197"/>
    <lineage>
        <taxon>Bacteria</taxon>
        <taxon>Bacillati</taxon>
        <taxon>Actinomycetota</taxon>
        <taxon>Actinomycetes</taxon>
        <taxon>Micromonosporales</taxon>
        <taxon>Micromonosporaceae</taxon>
        <taxon>Planosporangium</taxon>
    </lineage>
</organism>
<proteinExistence type="predicted"/>
<dbReference type="Gene3D" id="2.30.110.10">
    <property type="entry name" value="Electron Transport, Fmn-binding Protein, Chain A"/>
    <property type="match status" value="1"/>
</dbReference>
<dbReference type="PANTHER" id="PTHR35802">
    <property type="entry name" value="PROTEASE SYNTHASE AND SPORULATION PROTEIN PAI 2"/>
    <property type="match status" value="1"/>
</dbReference>
<comment type="caution">
    <text evidence="1">The sequence shown here is derived from an EMBL/GenBank/DDBJ whole genome shotgun (WGS) entry which is preliminary data.</text>
</comment>
<dbReference type="SUPFAM" id="SSF50475">
    <property type="entry name" value="FMN-binding split barrel"/>
    <property type="match status" value="1"/>
</dbReference>
<dbReference type="Pfam" id="PF04299">
    <property type="entry name" value="FMN_bind_2"/>
    <property type="match status" value="1"/>
</dbReference>
<accession>A0ABX0XU45</accession>
<dbReference type="RefSeq" id="WP_167923704.1">
    <property type="nucleotide sequence ID" value="NZ_JAATVY010000002.1"/>
</dbReference>
<name>A0ABX0XU45_9ACTN</name>
<sequence>MYVPQHFQAPDSAAVHQLLTSGIPGELVTWDGQGMVATTVPLLFEASAGTQGRLIGHLARNNVQWRHTDDRVEALVIFRGPDAYVSPTAYASKHEHGRAVPTWNYITAHIYGTLVAHEDPTWTERAVRDLTDRHEADRVHPWSVDDAPAAYIAGQLRAIVGIEVVITRIEAKWKLSQNRSPADIAGVRDDLLSSGRGSENERRIAAEMGRISTLPE</sequence>
<evidence type="ECO:0000313" key="1">
    <source>
        <dbReference type="EMBL" id="NJC68814.1"/>
    </source>
</evidence>
<protein>
    <submittedName>
        <fullName evidence="1">FMN-binding negative transcriptional regulator</fullName>
    </submittedName>
</protein>
<keyword evidence="2" id="KW-1185">Reference proteome</keyword>
<reference evidence="1 2" key="1">
    <citation type="submission" date="2020-03" db="EMBL/GenBank/DDBJ databases">
        <title>WGS of the type strain of Planosporangium spp.</title>
        <authorList>
            <person name="Thawai C."/>
        </authorList>
    </citation>
    <scope>NUCLEOTIDE SEQUENCE [LARGE SCALE GENOMIC DNA]</scope>
    <source>
        <strain evidence="1 2">TBRC 5610</strain>
    </source>
</reference>
<dbReference type="InterPro" id="IPR012349">
    <property type="entry name" value="Split_barrel_FMN-bd"/>
</dbReference>
<dbReference type="EMBL" id="JAATVY010000002">
    <property type="protein sequence ID" value="NJC68814.1"/>
    <property type="molecule type" value="Genomic_DNA"/>
</dbReference>
<dbReference type="PANTHER" id="PTHR35802:SF1">
    <property type="entry name" value="PROTEASE SYNTHASE AND SPORULATION PROTEIN PAI 2"/>
    <property type="match status" value="1"/>
</dbReference>